<name>A0A9E7UA77_9EURY</name>
<organism evidence="4 5">
    <name type="scientific">Salinirubellus salinus</name>
    <dbReference type="NCBI Taxonomy" id="1364945"/>
    <lineage>
        <taxon>Archaea</taxon>
        <taxon>Methanobacteriati</taxon>
        <taxon>Methanobacteriota</taxon>
        <taxon>Stenosarchaea group</taxon>
        <taxon>Halobacteria</taxon>
        <taxon>Halobacteriales</taxon>
        <taxon>Natronomonadaceae</taxon>
        <taxon>Salinirubellus</taxon>
    </lineage>
</organism>
<keyword evidence="5" id="KW-1185">Reference proteome</keyword>
<accession>A0A9E7UA77</accession>
<dbReference type="PANTHER" id="PTHR35340">
    <property type="entry name" value="PQQ ENZYME REPEAT PROTEIN-RELATED"/>
    <property type="match status" value="1"/>
</dbReference>
<dbReference type="Proteomes" id="UP001057580">
    <property type="component" value="Chromosome"/>
</dbReference>
<gene>
    <name evidence="4" type="ORF">N0B31_10555</name>
</gene>
<dbReference type="EMBL" id="CP104003">
    <property type="protein sequence ID" value="UWM56716.1"/>
    <property type="molecule type" value="Genomic_DNA"/>
</dbReference>
<dbReference type="InterPro" id="IPR010262">
    <property type="entry name" value="Arylsulfotransferase_bact"/>
</dbReference>
<dbReference type="Pfam" id="PF05935">
    <property type="entry name" value="Arylsulfotrans"/>
    <property type="match status" value="1"/>
</dbReference>
<evidence type="ECO:0000256" key="1">
    <source>
        <dbReference type="SAM" id="MobiDB-lite"/>
    </source>
</evidence>
<dbReference type="SUPFAM" id="SSF63829">
    <property type="entry name" value="Calcium-dependent phosphotriesterase"/>
    <property type="match status" value="1"/>
</dbReference>
<evidence type="ECO:0000256" key="2">
    <source>
        <dbReference type="SAM" id="Phobius"/>
    </source>
</evidence>
<dbReference type="PANTHER" id="PTHR35340:SF5">
    <property type="entry name" value="ASST-DOMAIN-CONTAINING PROTEIN"/>
    <property type="match status" value="1"/>
</dbReference>
<feature type="transmembrane region" description="Helical" evidence="2">
    <location>
        <begin position="408"/>
        <end position="429"/>
    </location>
</feature>
<keyword evidence="2" id="KW-0812">Transmembrane</keyword>
<evidence type="ECO:0000313" key="5">
    <source>
        <dbReference type="Proteomes" id="UP001057580"/>
    </source>
</evidence>
<dbReference type="Pfam" id="PF13360">
    <property type="entry name" value="PQQ_2"/>
    <property type="match status" value="1"/>
</dbReference>
<keyword evidence="2" id="KW-1133">Transmembrane helix</keyword>
<reference evidence="4" key="1">
    <citation type="submission" date="2022-09" db="EMBL/GenBank/DDBJ databases">
        <title>Diverse halophilic archaea isolated from saline environments.</title>
        <authorList>
            <person name="Cui H.-L."/>
        </authorList>
    </citation>
    <scope>NUCLEOTIDE SEQUENCE</scope>
    <source>
        <strain evidence="4">ZS-35-S2</strain>
    </source>
</reference>
<dbReference type="RefSeq" id="WP_260643830.1">
    <property type="nucleotide sequence ID" value="NZ_CP104003.1"/>
</dbReference>
<sequence>MESRRVALPLAVLLLSVAVIGAAAAGGGGTAPAQQQSPANETDPANATVYPGNTLLGLQAEGWFGNNNGSARVVNPEGETVWEWRPENGRVFDVEALDNGNVLASVAIVPEDCPPQYGDTCVHNRVVELDYPNENVVWEYDWYDVFPNHHEVHDADRLENGETAIIDMGNNRAFTVNEAGDITWQWNATEHISEGTPFFEEYVPEGSAEEFRQGGPESDWTHMNDIDRLENGNFQLSIRNFDVLLEVDPETNDIVDVVGRPTAHSVMNEQHNPMRLNGTVLIADSENDRVVEVDVDTNEVVWEYDGTGSGELLQWPRDVDRLPNGNTLVTDSRNFRLLEIDRTGEVVWRYEMKAERGIVYEADRMGVPEEQARVSGDGFESRTSDGPLGSALATADSWLGFVPFLPTWMGPVEVLAALSGLGALGFLAVQRRREATRHE</sequence>
<proteinExistence type="predicted"/>
<protein>
    <submittedName>
        <fullName evidence="4">Aryl-sulfate sulfotransferase</fullName>
    </submittedName>
</protein>
<dbReference type="GO" id="GO:0004062">
    <property type="term" value="F:aryl sulfotransferase activity"/>
    <property type="evidence" value="ECO:0007669"/>
    <property type="project" value="InterPro"/>
</dbReference>
<dbReference type="Gene3D" id="2.120.10.30">
    <property type="entry name" value="TolB, C-terminal domain"/>
    <property type="match status" value="1"/>
</dbReference>
<evidence type="ECO:0000313" key="4">
    <source>
        <dbReference type="EMBL" id="UWM56716.1"/>
    </source>
</evidence>
<dbReference type="KEGG" id="ssai:N0B31_10555"/>
<feature type="domain" description="Pyrrolo-quinoline quinone repeat" evidence="3">
    <location>
        <begin position="272"/>
        <end position="358"/>
    </location>
</feature>
<dbReference type="GeneID" id="74942867"/>
<feature type="region of interest" description="Disordered" evidence="1">
    <location>
        <begin position="26"/>
        <end position="47"/>
    </location>
</feature>
<dbReference type="InterPro" id="IPR002372">
    <property type="entry name" value="PQQ_rpt_dom"/>
</dbReference>
<keyword evidence="2" id="KW-0472">Membrane</keyword>
<dbReference type="AlphaFoldDB" id="A0A9E7UA77"/>
<dbReference type="InterPro" id="IPR053143">
    <property type="entry name" value="Arylsulfate_ST"/>
</dbReference>
<evidence type="ECO:0000259" key="3">
    <source>
        <dbReference type="Pfam" id="PF13360"/>
    </source>
</evidence>
<dbReference type="InterPro" id="IPR011042">
    <property type="entry name" value="6-blade_b-propeller_TolB-like"/>
</dbReference>